<dbReference type="InterPro" id="IPR024747">
    <property type="entry name" value="Pyridox_Oxase-rel"/>
</dbReference>
<sequence>MTILPQTPRTTAKRKSDRVEYDFDAICAVLDQSLVTHLGFVQDGSPFVLPTNAWRVGDGLYFHFATNGRFAQTLRGGAEICATVSLLDGLVLARSAMHHSVNYRSVMLFGVASEVTEAAEKNRVLMALVDKVWPGRAAIVRPPDAKELAVTAVFRLPIAEGSLKARSGQPVERHDDLALPVWGGVVPVVTVLGQAQADEYVPSGLELIQPDGRRTI</sequence>
<accession>A0ABS5I6U6</accession>
<dbReference type="SUPFAM" id="SSF50475">
    <property type="entry name" value="FMN-binding split barrel"/>
    <property type="match status" value="1"/>
</dbReference>
<gene>
    <name evidence="1" type="ORF">KEC16_00280</name>
</gene>
<dbReference type="Gene3D" id="2.30.110.10">
    <property type="entry name" value="Electron Transport, Fmn-binding Protein, Chain A"/>
    <property type="match status" value="1"/>
</dbReference>
<reference evidence="1 2" key="1">
    <citation type="submission" date="2021-04" db="EMBL/GenBank/DDBJ databases">
        <title>Magnetospirillum sulfuroxidans sp. nov., a facultative chemolithoautotrophic sulfur-oxidizing alphaproteobacterium isolated from freshwater sediment and proposals for Paramagetospirillum gen. nov., and Magnetospirillaceae fam. nov.</title>
        <authorList>
            <person name="Koziaeva V."/>
            <person name="Geelhoed J.S."/>
            <person name="Sorokin D.Y."/>
            <person name="Grouzdev D.S."/>
        </authorList>
    </citation>
    <scope>NUCLEOTIDE SEQUENCE [LARGE SCALE GENOMIC DNA]</scope>
    <source>
        <strain evidence="1 2">J10</strain>
    </source>
</reference>
<dbReference type="PANTHER" id="PTHR34071:SF2">
    <property type="entry name" value="FLAVIN-NUCLEOTIDE-BINDING PROTEIN"/>
    <property type="match status" value="1"/>
</dbReference>
<keyword evidence="2" id="KW-1185">Reference proteome</keyword>
<dbReference type="EMBL" id="JAGTUF010000001">
    <property type="protein sequence ID" value="MBR9970146.1"/>
    <property type="molecule type" value="Genomic_DNA"/>
</dbReference>
<dbReference type="Proteomes" id="UP000680714">
    <property type="component" value="Unassembled WGS sequence"/>
</dbReference>
<proteinExistence type="predicted"/>
<dbReference type="PANTHER" id="PTHR34071">
    <property type="entry name" value="5-NITROIMIDAZOLE ANTIBIOTICS RESISTANCE PROTEIN, NIMA-FAMILY-RELATED PROTEIN-RELATED"/>
    <property type="match status" value="1"/>
</dbReference>
<dbReference type="Pfam" id="PF12900">
    <property type="entry name" value="Pyridox_ox_2"/>
    <property type="match status" value="1"/>
</dbReference>
<comment type="caution">
    <text evidence="1">The sequence shown here is derived from an EMBL/GenBank/DDBJ whole genome shotgun (WGS) entry which is preliminary data.</text>
</comment>
<organism evidence="1 2">
    <name type="scientific">Magnetospirillum sulfuroxidans</name>
    <dbReference type="NCBI Taxonomy" id="611300"/>
    <lineage>
        <taxon>Bacteria</taxon>
        <taxon>Pseudomonadati</taxon>
        <taxon>Pseudomonadota</taxon>
        <taxon>Alphaproteobacteria</taxon>
        <taxon>Rhodospirillales</taxon>
        <taxon>Rhodospirillaceae</taxon>
        <taxon>Magnetospirillum</taxon>
    </lineage>
</organism>
<protein>
    <submittedName>
        <fullName evidence="1">Pyridoxamine 5'-phosphate oxidase family protein</fullName>
    </submittedName>
</protein>
<dbReference type="InterPro" id="IPR012349">
    <property type="entry name" value="Split_barrel_FMN-bd"/>
</dbReference>
<dbReference type="RefSeq" id="WP_211545661.1">
    <property type="nucleotide sequence ID" value="NZ_JAGTUF010000001.1"/>
</dbReference>
<evidence type="ECO:0000313" key="1">
    <source>
        <dbReference type="EMBL" id="MBR9970146.1"/>
    </source>
</evidence>
<name>A0ABS5I6U6_9PROT</name>
<evidence type="ECO:0000313" key="2">
    <source>
        <dbReference type="Proteomes" id="UP000680714"/>
    </source>
</evidence>